<evidence type="ECO:0000256" key="1">
    <source>
        <dbReference type="ARBA" id="ARBA00001576"/>
    </source>
</evidence>
<dbReference type="Gene3D" id="1.50.10.10">
    <property type="match status" value="1"/>
</dbReference>
<dbReference type="GO" id="GO:0004555">
    <property type="term" value="F:alpha,alpha-trehalase activity"/>
    <property type="evidence" value="ECO:0007669"/>
    <property type="project" value="UniProtKB-EC"/>
</dbReference>
<dbReference type="EMBL" id="CAJNOM010000001">
    <property type="protein sequence ID" value="CAF0730089.1"/>
    <property type="molecule type" value="Genomic_DNA"/>
</dbReference>
<dbReference type="Pfam" id="PF01204">
    <property type="entry name" value="Trehalase"/>
    <property type="match status" value="1"/>
</dbReference>
<evidence type="ECO:0000313" key="10">
    <source>
        <dbReference type="EMBL" id="CAF0730089.1"/>
    </source>
</evidence>
<keyword evidence="8" id="KW-0472">Membrane</keyword>
<evidence type="ECO:0000256" key="9">
    <source>
        <dbReference type="SAM" id="SignalP"/>
    </source>
</evidence>
<proteinExistence type="inferred from homology"/>
<dbReference type="EC" id="3.2.1.28" evidence="3 7"/>
<keyword evidence="11" id="KW-1185">Reference proteome</keyword>
<organism evidence="10 11">
    <name type="scientific">Adineta steineri</name>
    <dbReference type="NCBI Taxonomy" id="433720"/>
    <lineage>
        <taxon>Eukaryota</taxon>
        <taxon>Metazoa</taxon>
        <taxon>Spiralia</taxon>
        <taxon>Gnathifera</taxon>
        <taxon>Rotifera</taxon>
        <taxon>Eurotatoria</taxon>
        <taxon>Bdelloidea</taxon>
        <taxon>Adinetida</taxon>
        <taxon>Adinetidae</taxon>
        <taxon>Adineta</taxon>
    </lineage>
</organism>
<comment type="caution">
    <text evidence="10">The sequence shown here is derived from an EMBL/GenBank/DDBJ whole genome shotgun (WGS) entry which is preliminary data.</text>
</comment>
<dbReference type="InterPro" id="IPR008928">
    <property type="entry name" value="6-hairpin_glycosidase_sf"/>
</dbReference>
<evidence type="ECO:0000256" key="8">
    <source>
        <dbReference type="SAM" id="Phobius"/>
    </source>
</evidence>
<keyword evidence="8" id="KW-1133">Transmembrane helix</keyword>
<keyword evidence="6 7" id="KW-0326">Glycosidase</keyword>
<reference evidence="10" key="1">
    <citation type="submission" date="2021-02" db="EMBL/GenBank/DDBJ databases">
        <authorList>
            <person name="Nowell W R."/>
        </authorList>
    </citation>
    <scope>NUCLEOTIDE SEQUENCE</scope>
</reference>
<feature type="transmembrane region" description="Helical" evidence="8">
    <location>
        <begin position="491"/>
        <end position="510"/>
    </location>
</feature>
<sequence length="513" mass="60400">MKILHLFIFCLNILLSIAQSPDKLYDELFQAVQLNRIFPDSKTFCDAIPRDLTPNAIRDLYREENPQPTFNLTSFVLNHFILPNTTTIVHDKWTIEQHCHNLWPLLTRTTKHVTFSSFIDIPHPFVVPGGRFGEFYYWDTYFTMLGLLRSNQNDLINNMLENFAFLIRNMTFIPNGNRYYYAGRSQPPYFSLMTELTKQTDKYKDVLEQEYQFWMTKRNITLFDGTILNRYYDDESARPRPEAYLEDTEIANRTGITDIYVHLRAAAESGWDFSSRWMEDEGDLSTIRTADILPVDLNSLLYHLEVTLGKKDEAERRRQAIYKYMWSSEIQFFTDYNHISNKPTNRLTLAALYPLWLDIANEEQSQHVARQVESKFLRDGGVVTTLSNRSTQQWDSPNGWAPLQYITYRALLKMPAYETVARTIRDRWMSLNQRVFDDTGKMMEKYDVVNINKPAGGGEYATQDGFGWTNGVYLEMLHDQRSSNSNKYQSTTFLISFFICFYFVIHRYFFNSK</sequence>
<dbReference type="PROSITE" id="PS00927">
    <property type="entry name" value="TREHALASE_1"/>
    <property type="match status" value="1"/>
</dbReference>
<accession>A0A813MXN5</accession>
<evidence type="ECO:0000256" key="2">
    <source>
        <dbReference type="ARBA" id="ARBA00005615"/>
    </source>
</evidence>
<name>A0A813MXN5_9BILA</name>
<protein>
    <recommendedName>
        <fullName evidence="4 7">Trehalase</fullName>
        <ecNumber evidence="3 7">3.2.1.28</ecNumber>
    </recommendedName>
    <alternativeName>
        <fullName evidence="7">Alpha-trehalose glucohydrolase</fullName>
    </alternativeName>
</protein>
<dbReference type="GO" id="GO:0005993">
    <property type="term" value="P:trehalose catabolic process"/>
    <property type="evidence" value="ECO:0007669"/>
    <property type="project" value="TreeGrafter"/>
</dbReference>
<evidence type="ECO:0000256" key="3">
    <source>
        <dbReference type="ARBA" id="ARBA00012757"/>
    </source>
</evidence>
<evidence type="ECO:0000256" key="5">
    <source>
        <dbReference type="ARBA" id="ARBA00022801"/>
    </source>
</evidence>
<evidence type="ECO:0000256" key="4">
    <source>
        <dbReference type="ARBA" id="ARBA00019905"/>
    </source>
</evidence>
<keyword evidence="8" id="KW-0812">Transmembrane</keyword>
<dbReference type="InterPro" id="IPR012341">
    <property type="entry name" value="6hp_glycosidase-like_sf"/>
</dbReference>
<dbReference type="InterPro" id="IPR018232">
    <property type="entry name" value="Glyco_hydro_37_CS"/>
</dbReference>
<comment type="catalytic activity">
    <reaction evidence="1 7">
        <text>alpha,alpha-trehalose + H2O = alpha-D-glucose + beta-D-glucose</text>
        <dbReference type="Rhea" id="RHEA:32675"/>
        <dbReference type="ChEBI" id="CHEBI:15377"/>
        <dbReference type="ChEBI" id="CHEBI:15903"/>
        <dbReference type="ChEBI" id="CHEBI:16551"/>
        <dbReference type="ChEBI" id="CHEBI:17925"/>
        <dbReference type="EC" id="3.2.1.28"/>
    </reaction>
</comment>
<dbReference type="PROSITE" id="PS00928">
    <property type="entry name" value="TREHALASE_2"/>
    <property type="match status" value="1"/>
</dbReference>
<dbReference type="SUPFAM" id="SSF48208">
    <property type="entry name" value="Six-hairpin glycosidases"/>
    <property type="match status" value="1"/>
</dbReference>
<feature type="chain" id="PRO_5032895245" description="Trehalase" evidence="9">
    <location>
        <begin position="19"/>
        <end position="513"/>
    </location>
</feature>
<comment type="similarity">
    <text evidence="2 7">Belongs to the glycosyl hydrolase 37 family.</text>
</comment>
<feature type="signal peptide" evidence="9">
    <location>
        <begin position="1"/>
        <end position="18"/>
    </location>
</feature>
<keyword evidence="9" id="KW-0732">Signal</keyword>
<gene>
    <name evidence="10" type="ORF">QVE165_LOCUS184</name>
</gene>
<evidence type="ECO:0000313" key="11">
    <source>
        <dbReference type="Proteomes" id="UP000663832"/>
    </source>
</evidence>
<keyword evidence="5 7" id="KW-0378">Hydrolase</keyword>
<dbReference type="PANTHER" id="PTHR23403">
    <property type="entry name" value="TREHALASE"/>
    <property type="match status" value="1"/>
</dbReference>
<dbReference type="PANTHER" id="PTHR23403:SF1">
    <property type="entry name" value="TREHALASE"/>
    <property type="match status" value="1"/>
</dbReference>
<dbReference type="InterPro" id="IPR001661">
    <property type="entry name" value="Glyco_hydro_37"/>
</dbReference>
<dbReference type="AlphaFoldDB" id="A0A813MXN5"/>
<dbReference type="Proteomes" id="UP000663832">
    <property type="component" value="Unassembled WGS sequence"/>
</dbReference>
<dbReference type="PRINTS" id="PR00744">
    <property type="entry name" value="GLHYDRLASE37"/>
</dbReference>
<evidence type="ECO:0000256" key="6">
    <source>
        <dbReference type="ARBA" id="ARBA00023295"/>
    </source>
</evidence>
<dbReference type="OrthoDB" id="3542292at2759"/>
<evidence type="ECO:0000256" key="7">
    <source>
        <dbReference type="RuleBase" id="RU361180"/>
    </source>
</evidence>